<reference evidence="8 9" key="1">
    <citation type="journal article" date="2011" name="Genome Biol. Evol.">
        <title>Reductive evolution of bacterial genome in insect gut environment.</title>
        <authorList>
            <person name="Nikoh N."/>
            <person name="Hosokawa T."/>
            <person name="Ohshima K."/>
            <person name="Hattori M."/>
            <person name="Fukatsu T."/>
        </authorList>
    </citation>
    <scope>NUCLEOTIDE SEQUENCE [LARGE SCALE GENOMIC DNA]</scope>
    <source>
        <strain evidence="8 9">Mpkobe</strain>
    </source>
</reference>
<dbReference type="Gene3D" id="1.10.132.20">
    <property type="entry name" value="Ribosome-recycling factor"/>
    <property type="match status" value="1"/>
</dbReference>
<name>C5WCK6_9ENTR</name>
<evidence type="ECO:0000256" key="1">
    <source>
        <dbReference type="ARBA" id="ARBA00004496"/>
    </source>
</evidence>
<dbReference type="Pfam" id="PF01765">
    <property type="entry name" value="RRF"/>
    <property type="match status" value="1"/>
</dbReference>
<feature type="domain" description="Ribosome recycling factor" evidence="7">
    <location>
        <begin position="20"/>
        <end position="183"/>
    </location>
</feature>
<dbReference type="PANTHER" id="PTHR20982:SF3">
    <property type="entry name" value="MITOCHONDRIAL RIBOSOME RECYCLING FACTOR PSEUDO 1"/>
    <property type="match status" value="1"/>
</dbReference>
<dbReference type="AlphaFoldDB" id="C5WCK6"/>
<comment type="similarity">
    <text evidence="2 6">Belongs to the RRF family.</text>
</comment>
<comment type="subcellular location">
    <subcellularLocation>
        <location evidence="1 6">Cytoplasm</location>
    </subcellularLocation>
</comment>
<gene>
    <name evidence="6 8" type="primary">frr</name>
    <name evidence="8" type="ORF">ICMP_202</name>
</gene>
<accession>C5WCK6</accession>
<dbReference type="EMBL" id="AP010872">
    <property type="protein sequence ID" value="BAH83062.1"/>
    <property type="molecule type" value="Genomic_DNA"/>
</dbReference>
<dbReference type="OrthoDB" id="9804006at2"/>
<dbReference type="GO" id="GO:0005829">
    <property type="term" value="C:cytosol"/>
    <property type="evidence" value="ECO:0007669"/>
    <property type="project" value="GOC"/>
</dbReference>
<dbReference type="HOGENOM" id="CLU_073981_2_1_6"/>
<evidence type="ECO:0000256" key="6">
    <source>
        <dbReference type="HAMAP-Rule" id="MF_00040"/>
    </source>
</evidence>
<dbReference type="FunFam" id="3.30.1360.40:FF:000001">
    <property type="entry name" value="Ribosome-recycling factor"/>
    <property type="match status" value="1"/>
</dbReference>
<evidence type="ECO:0000313" key="9">
    <source>
        <dbReference type="Proteomes" id="UP000061704"/>
    </source>
</evidence>
<dbReference type="InterPro" id="IPR002661">
    <property type="entry name" value="Ribosome_recyc_fac"/>
</dbReference>
<dbReference type="KEGG" id="icp:ICMP_202"/>
<dbReference type="HAMAP" id="MF_00040">
    <property type="entry name" value="RRF"/>
    <property type="match status" value="1"/>
</dbReference>
<evidence type="ECO:0000256" key="4">
    <source>
        <dbReference type="ARBA" id="ARBA00022917"/>
    </source>
</evidence>
<dbReference type="Proteomes" id="UP000061704">
    <property type="component" value="Chromosome"/>
</dbReference>
<protein>
    <recommendedName>
        <fullName evidence="6">Ribosome-recycling factor</fullName>
        <shortName evidence="6">RRF</shortName>
    </recommendedName>
    <alternativeName>
        <fullName evidence="6">Ribosome-releasing factor</fullName>
    </alternativeName>
</protein>
<keyword evidence="3 6" id="KW-0963">Cytoplasm</keyword>
<dbReference type="SUPFAM" id="SSF55194">
    <property type="entry name" value="Ribosome recycling factor, RRF"/>
    <property type="match status" value="1"/>
</dbReference>
<dbReference type="FunFam" id="1.10.132.20:FF:000001">
    <property type="entry name" value="Ribosome-recycling factor"/>
    <property type="match status" value="1"/>
</dbReference>
<dbReference type="GO" id="GO:0002184">
    <property type="term" value="P:cytoplasmic translational termination"/>
    <property type="evidence" value="ECO:0007669"/>
    <property type="project" value="TreeGrafter"/>
</dbReference>
<evidence type="ECO:0000259" key="7">
    <source>
        <dbReference type="Pfam" id="PF01765"/>
    </source>
</evidence>
<dbReference type="InterPro" id="IPR036191">
    <property type="entry name" value="RRF_sf"/>
</dbReference>
<dbReference type="InterPro" id="IPR023584">
    <property type="entry name" value="Ribosome_recyc_fac_dom"/>
</dbReference>
<evidence type="ECO:0000256" key="5">
    <source>
        <dbReference type="ARBA" id="ARBA00025050"/>
    </source>
</evidence>
<keyword evidence="9" id="KW-1185">Reference proteome</keyword>
<evidence type="ECO:0000256" key="3">
    <source>
        <dbReference type="ARBA" id="ARBA00022490"/>
    </source>
</evidence>
<proteinExistence type="inferred from homology"/>
<dbReference type="PANTHER" id="PTHR20982">
    <property type="entry name" value="RIBOSOME RECYCLING FACTOR"/>
    <property type="match status" value="1"/>
</dbReference>
<comment type="function">
    <text evidence="5 6">Responsible for the release of ribosomes from messenger RNA at the termination of protein biosynthesis. May increase the efficiency of translation by recycling ribosomes from one round of translation to another.</text>
</comment>
<dbReference type="CDD" id="cd00520">
    <property type="entry name" value="RRF"/>
    <property type="match status" value="1"/>
</dbReference>
<keyword evidence="4 6" id="KW-0648">Protein biosynthesis</keyword>
<dbReference type="Gene3D" id="3.30.1360.40">
    <property type="match status" value="1"/>
</dbReference>
<sequence>MINNIKKQSDFRMQKCILAFEKTISKIRTGRASPLLIKDILIEYYGILTPLNKLANISLEDLHTLKISLFDNSIKTAVERVIRNSDLDLNPNVIGNDIRIPIPPLTEDRRKKLMKIVRTEAENSRISVRNIRRDENDKIRNLLKNKIITEDEERQCQEEIQKMTSKYIKKVDDILHEKEKELMRI</sequence>
<organism evidence="8 9">
    <name type="scientific">Candidatus Ishikawaella capsulata Mpkobe</name>
    <dbReference type="NCBI Taxonomy" id="476281"/>
    <lineage>
        <taxon>Bacteria</taxon>
        <taxon>Pseudomonadati</taxon>
        <taxon>Pseudomonadota</taxon>
        <taxon>Gammaproteobacteria</taxon>
        <taxon>Enterobacterales</taxon>
        <taxon>Enterobacteriaceae</taxon>
        <taxon>Candidatus Ishikawella</taxon>
    </lineage>
</organism>
<dbReference type="NCBIfam" id="TIGR00496">
    <property type="entry name" value="frr"/>
    <property type="match status" value="1"/>
</dbReference>
<dbReference type="GO" id="GO:0043023">
    <property type="term" value="F:ribosomal large subunit binding"/>
    <property type="evidence" value="ECO:0007669"/>
    <property type="project" value="TreeGrafter"/>
</dbReference>
<evidence type="ECO:0000313" key="8">
    <source>
        <dbReference type="EMBL" id="BAH83062.1"/>
    </source>
</evidence>
<dbReference type="RefSeq" id="WP_041068954.1">
    <property type="nucleotide sequence ID" value="NZ_AP010872.1"/>
</dbReference>
<evidence type="ECO:0000256" key="2">
    <source>
        <dbReference type="ARBA" id="ARBA00005912"/>
    </source>
</evidence>
<dbReference type="STRING" id="476281.ICMP_202"/>